<evidence type="ECO:0000313" key="2">
    <source>
        <dbReference type="EMBL" id="KIP05388.1"/>
    </source>
</evidence>
<dbReference type="Proteomes" id="UP000053257">
    <property type="component" value="Unassembled WGS sequence"/>
</dbReference>
<dbReference type="InterPro" id="IPR050983">
    <property type="entry name" value="GST_Omega/HSP26"/>
</dbReference>
<proteinExistence type="predicted"/>
<gene>
    <name evidence="2" type="ORF">PHLGIDRAFT_119903</name>
</gene>
<dbReference type="SFLD" id="SFLDG00358">
    <property type="entry name" value="Main_(cytGST)"/>
    <property type="match status" value="1"/>
</dbReference>
<evidence type="ECO:0000313" key="3">
    <source>
        <dbReference type="Proteomes" id="UP000053257"/>
    </source>
</evidence>
<dbReference type="Gene3D" id="1.20.1050.10">
    <property type="match status" value="1"/>
</dbReference>
<accession>A0A0C3PHM3</accession>
<dbReference type="InterPro" id="IPR004045">
    <property type="entry name" value="Glutathione_S-Trfase_N"/>
</dbReference>
<dbReference type="OrthoDB" id="202840at2759"/>
<dbReference type="SFLD" id="SFLDS00019">
    <property type="entry name" value="Glutathione_Transferase_(cytos"/>
    <property type="match status" value="1"/>
</dbReference>
<feature type="domain" description="GST N-terminal" evidence="1">
    <location>
        <begin position="5"/>
        <end position="96"/>
    </location>
</feature>
<keyword evidence="3" id="KW-1185">Reference proteome</keyword>
<dbReference type="Pfam" id="PF13409">
    <property type="entry name" value="GST_N_2"/>
    <property type="match status" value="1"/>
</dbReference>
<evidence type="ECO:0000259" key="1">
    <source>
        <dbReference type="PROSITE" id="PS50404"/>
    </source>
</evidence>
<dbReference type="HOGENOM" id="CLU_066075_0_0_1"/>
<dbReference type="InterPro" id="IPR036282">
    <property type="entry name" value="Glutathione-S-Trfase_C_sf"/>
</dbReference>
<dbReference type="SUPFAM" id="SSF52833">
    <property type="entry name" value="Thioredoxin-like"/>
    <property type="match status" value="1"/>
</dbReference>
<dbReference type="PANTHER" id="PTHR43968">
    <property type="match status" value="1"/>
</dbReference>
<dbReference type="InterPro" id="IPR040079">
    <property type="entry name" value="Glutathione_S-Trfase"/>
</dbReference>
<dbReference type="PANTHER" id="PTHR43968:SF6">
    <property type="entry name" value="GLUTATHIONE S-TRANSFERASE OMEGA"/>
    <property type="match status" value="1"/>
</dbReference>
<dbReference type="SUPFAM" id="SSF47616">
    <property type="entry name" value="GST C-terminal domain-like"/>
    <property type="match status" value="1"/>
</dbReference>
<dbReference type="CDD" id="cd00570">
    <property type="entry name" value="GST_N_family"/>
    <property type="match status" value="1"/>
</dbReference>
<dbReference type="PROSITE" id="PS50404">
    <property type="entry name" value="GST_NTER"/>
    <property type="match status" value="1"/>
</dbReference>
<reference evidence="2 3" key="1">
    <citation type="journal article" date="2014" name="PLoS Genet.">
        <title>Analysis of the Phlebiopsis gigantea genome, transcriptome and secretome provides insight into its pioneer colonization strategies of wood.</title>
        <authorList>
            <person name="Hori C."/>
            <person name="Ishida T."/>
            <person name="Igarashi K."/>
            <person name="Samejima M."/>
            <person name="Suzuki H."/>
            <person name="Master E."/>
            <person name="Ferreira P."/>
            <person name="Ruiz-Duenas F.J."/>
            <person name="Held B."/>
            <person name="Canessa P."/>
            <person name="Larrondo L.F."/>
            <person name="Schmoll M."/>
            <person name="Druzhinina I.S."/>
            <person name="Kubicek C.P."/>
            <person name="Gaskell J.A."/>
            <person name="Kersten P."/>
            <person name="St John F."/>
            <person name="Glasner J."/>
            <person name="Sabat G."/>
            <person name="Splinter BonDurant S."/>
            <person name="Syed K."/>
            <person name="Yadav J."/>
            <person name="Mgbeahuruike A.C."/>
            <person name="Kovalchuk A."/>
            <person name="Asiegbu F.O."/>
            <person name="Lackner G."/>
            <person name="Hoffmeister D."/>
            <person name="Rencoret J."/>
            <person name="Gutierrez A."/>
            <person name="Sun H."/>
            <person name="Lindquist E."/>
            <person name="Barry K."/>
            <person name="Riley R."/>
            <person name="Grigoriev I.V."/>
            <person name="Henrissat B."/>
            <person name="Kues U."/>
            <person name="Berka R.M."/>
            <person name="Martinez A.T."/>
            <person name="Covert S.F."/>
            <person name="Blanchette R.A."/>
            <person name="Cullen D."/>
        </authorList>
    </citation>
    <scope>NUCLEOTIDE SEQUENCE [LARGE SCALE GENOMIC DNA]</scope>
    <source>
        <strain evidence="2 3">11061_1 CR5-6</strain>
    </source>
</reference>
<dbReference type="GO" id="GO:0005737">
    <property type="term" value="C:cytoplasm"/>
    <property type="evidence" value="ECO:0007669"/>
    <property type="project" value="TreeGrafter"/>
</dbReference>
<protein>
    <recommendedName>
        <fullName evidence="1">GST N-terminal domain-containing protein</fullName>
    </recommendedName>
</protein>
<name>A0A0C3PHM3_PHLG1</name>
<organism evidence="2 3">
    <name type="scientific">Phlebiopsis gigantea (strain 11061_1 CR5-6)</name>
    <name type="common">White-rot fungus</name>
    <name type="synonym">Peniophora gigantea</name>
    <dbReference type="NCBI Taxonomy" id="745531"/>
    <lineage>
        <taxon>Eukaryota</taxon>
        <taxon>Fungi</taxon>
        <taxon>Dikarya</taxon>
        <taxon>Basidiomycota</taxon>
        <taxon>Agaricomycotina</taxon>
        <taxon>Agaricomycetes</taxon>
        <taxon>Polyporales</taxon>
        <taxon>Phanerochaetaceae</taxon>
        <taxon>Phlebiopsis</taxon>
    </lineage>
</organism>
<sequence>MVNTEQITFYTHIYSPYSQRVHIALEQAKADYTPYTLNVLDKPDWYAAKVNPAGKIPAITYGGPKVSPDTPSDESVKLAESAVILEFLADLFPDAGLLPADPVARARARFFLTVVDTKGFEGFREFIFLGHAMAPLIDGYAALQALLPPAGGFALGGDALTIADMAFAPFLARTYLLLSVDLGKFPAGEGKKAYAILTSPRFARLQQYLQDVKANPYWKATWDEDTQLAMWFTNPVFRRK</sequence>
<dbReference type="EMBL" id="KN840545">
    <property type="protein sequence ID" value="KIP05388.1"/>
    <property type="molecule type" value="Genomic_DNA"/>
</dbReference>
<dbReference type="Gene3D" id="3.40.30.10">
    <property type="entry name" value="Glutaredoxin"/>
    <property type="match status" value="1"/>
</dbReference>
<dbReference type="STRING" id="745531.A0A0C3PHM3"/>
<dbReference type="AlphaFoldDB" id="A0A0C3PHM3"/>
<dbReference type="InterPro" id="IPR036249">
    <property type="entry name" value="Thioredoxin-like_sf"/>
</dbReference>